<protein>
    <recommendedName>
        <fullName evidence="1">Helix-turn-helix domain-containing protein</fullName>
    </recommendedName>
</protein>
<reference evidence="2" key="1">
    <citation type="submission" date="2020-05" db="EMBL/GenBank/DDBJ databases">
        <authorList>
            <person name="Chiriac C."/>
            <person name="Salcher M."/>
            <person name="Ghai R."/>
            <person name="Kavagutti S V."/>
        </authorList>
    </citation>
    <scope>NUCLEOTIDE SEQUENCE</scope>
</reference>
<proteinExistence type="predicted"/>
<evidence type="ECO:0000259" key="1">
    <source>
        <dbReference type="Pfam" id="PF12728"/>
    </source>
</evidence>
<name>A0A6J7W7C9_9CAUD</name>
<evidence type="ECO:0000313" key="2">
    <source>
        <dbReference type="EMBL" id="CAB5145193.1"/>
    </source>
</evidence>
<gene>
    <name evidence="2" type="ORF">UFOVP147_55</name>
</gene>
<dbReference type="InterPro" id="IPR009061">
    <property type="entry name" value="DNA-bd_dom_put_sf"/>
</dbReference>
<dbReference type="EMBL" id="LR798196">
    <property type="protein sequence ID" value="CAB5145193.1"/>
    <property type="molecule type" value="Genomic_DNA"/>
</dbReference>
<organism evidence="2">
    <name type="scientific">uncultured Caudovirales phage</name>
    <dbReference type="NCBI Taxonomy" id="2100421"/>
    <lineage>
        <taxon>Viruses</taxon>
        <taxon>Duplodnaviria</taxon>
        <taxon>Heunggongvirae</taxon>
        <taxon>Uroviricota</taxon>
        <taxon>Caudoviricetes</taxon>
        <taxon>Peduoviridae</taxon>
        <taxon>Maltschvirus</taxon>
        <taxon>Maltschvirus maltsch</taxon>
    </lineage>
</organism>
<dbReference type="InterPro" id="IPR041657">
    <property type="entry name" value="HTH_17"/>
</dbReference>
<accession>A0A6J7W7C9</accession>
<dbReference type="SUPFAM" id="SSF46955">
    <property type="entry name" value="Putative DNA-binding domain"/>
    <property type="match status" value="1"/>
</dbReference>
<feature type="domain" description="Helix-turn-helix" evidence="1">
    <location>
        <begin position="11"/>
        <end position="56"/>
    </location>
</feature>
<dbReference type="Pfam" id="PF12728">
    <property type="entry name" value="HTH_17"/>
    <property type="match status" value="1"/>
</dbReference>
<sequence>MRTYMIENLNLTPTETAARLRITIGTLSNWRVQGVGPKFIKVGRKVLYPLAQVAAYESGALRQNTARGAA</sequence>